<dbReference type="EMBL" id="CAJNNV010001730">
    <property type="protein sequence ID" value="CAE8585663.1"/>
    <property type="molecule type" value="Genomic_DNA"/>
</dbReference>
<feature type="domain" description="ABC1 atypical kinase-like" evidence="2">
    <location>
        <begin position="508"/>
        <end position="562"/>
    </location>
</feature>
<accession>A0A813DHG4</accession>
<feature type="compositionally biased region" description="Basic and acidic residues" evidence="1">
    <location>
        <begin position="55"/>
        <end position="66"/>
    </location>
</feature>
<dbReference type="Pfam" id="PF03109">
    <property type="entry name" value="ABC1"/>
    <property type="match status" value="1"/>
</dbReference>
<protein>
    <recommendedName>
        <fullName evidence="2">ABC1 atypical kinase-like domain-containing protein</fullName>
    </recommendedName>
</protein>
<feature type="region of interest" description="Disordered" evidence="1">
    <location>
        <begin position="48"/>
        <end position="87"/>
    </location>
</feature>
<dbReference type="InterPro" id="IPR014718">
    <property type="entry name" value="GH-type_carb-bd"/>
</dbReference>
<evidence type="ECO:0000313" key="4">
    <source>
        <dbReference type="Proteomes" id="UP000654075"/>
    </source>
</evidence>
<dbReference type="InterPro" id="IPR004147">
    <property type="entry name" value="ABC1_dom"/>
</dbReference>
<reference evidence="3" key="1">
    <citation type="submission" date="2021-02" db="EMBL/GenBank/DDBJ databases">
        <authorList>
            <person name="Dougan E. K."/>
            <person name="Rhodes N."/>
            <person name="Thang M."/>
            <person name="Chan C."/>
        </authorList>
    </citation>
    <scope>NUCLEOTIDE SEQUENCE</scope>
</reference>
<organism evidence="3 4">
    <name type="scientific">Polarella glacialis</name>
    <name type="common">Dinoflagellate</name>
    <dbReference type="NCBI Taxonomy" id="89957"/>
    <lineage>
        <taxon>Eukaryota</taxon>
        <taxon>Sar</taxon>
        <taxon>Alveolata</taxon>
        <taxon>Dinophyceae</taxon>
        <taxon>Suessiales</taxon>
        <taxon>Suessiaceae</taxon>
        <taxon>Polarella</taxon>
    </lineage>
</organism>
<feature type="non-terminal residue" evidence="3">
    <location>
        <position position="1"/>
    </location>
</feature>
<dbReference type="Proteomes" id="UP000654075">
    <property type="component" value="Unassembled WGS sequence"/>
</dbReference>
<evidence type="ECO:0000313" key="3">
    <source>
        <dbReference type="EMBL" id="CAE8585663.1"/>
    </source>
</evidence>
<evidence type="ECO:0000259" key="2">
    <source>
        <dbReference type="Pfam" id="PF03109"/>
    </source>
</evidence>
<proteinExistence type="predicted"/>
<dbReference type="AlphaFoldDB" id="A0A813DHG4"/>
<keyword evidence="4" id="KW-1185">Reference proteome</keyword>
<name>A0A813DHG4_POLGL</name>
<evidence type="ECO:0000256" key="1">
    <source>
        <dbReference type="SAM" id="MobiDB-lite"/>
    </source>
</evidence>
<feature type="compositionally biased region" description="Low complexity" evidence="1">
    <location>
        <begin position="113"/>
        <end position="199"/>
    </location>
</feature>
<dbReference type="Gene3D" id="2.70.98.10">
    <property type="match status" value="1"/>
</dbReference>
<dbReference type="PANTHER" id="PTHR43173">
    <property type="entry name" value="ABC1 FAMILY PROTEIN"/>
    <property type="match status" value="1"/>
</dbReference>
<sequence length="565" mass="60964">ILDMTLDLRGFYVKIGQVCSTRHDMFPRAWIESLEQLQVDALYGNEMPNQPISHLMHEDADDRDTPEAGDSQLKKARLSCQGVSRQTLELSNSTARLLVDLAGGGLAAFELHNNSSDNNNKSNNSKNNSKNNSNNDNSNNDNNSNNTSSSNNSSNNSNKSSSNSNNNSSDNSSNNNSNNNNNNNHNHSNNNPNNLNPLNWDSAVHDGEDATSLAPRPLGHFLCLDRWGPPSEAEEARGMPFHGEASSVPWQILAAAAAGSSAQFGALLPMAGFEVSRSVKLVAEAGLAVIAERVTNVKDLGRIYNMVQHPTIAAPFLDGDTVVDCNGKRGFAQVPPGELTASPDTPNFEFPVGKNSEGCTVNARQMTGGGDDVLSYEVAPGSKHGWVCATSAKKGMLLGYIWPAADYPWISLWCCSGSDGSARARALEFGTTGLHHPFPTLVRHPMLLDLPTFAHLDAGESCTRRYAVFVVPVPPDFQGVAEVSLSGDGEVTVLERTGRVEIARRITVCRGVERELGDRAAELQEVESAPLGAAATGQVHRVRLRDGRQAVLKVQYPDAEKLYHQ</sequence>
<dbReference type="PANTHER" id="PTHR43173:SF34">
    <property type="entry name" value="ABC1 ATYPICAL KINASE-LIKE DOMAIN-CONTAINING PROTEIN"/>
    <property type="match status" value="1"/>
</dbReference>
<dbReference type="GO" id="GO:0030246">
    <property type="term" value="F:carbohydrate binding"/>
    <property type="evidence" value="ECO:0007669"/>
    <property type="project" value="InterPro"/>
</dbReference>
<dbReference type="OrthoDB" id="201153at2759"/>
<comment type="caution">
    <text evidence="3">The sequence shown here is derived from an EMBL/GenBank/DDBJ whole genome shotgun (WGS) entry which is preliminary data.</text>
</comment>
<gene>
    <name evidence="3" type="ORF">PGLA1383_LOCUS4569</name>
</gene>
<feature type="region of interest" description="Disordered" evidence="1">
    <location>
        <begin position="112"/>
        <end position="208"/>
    </location>
</feature>
<feature type="non-terminal residue" evidence="3">
    <location>
        <position position="565"/>
    </location>
</feature>
<dbReference type="InterPro" id="IPR051130">
    <property type="entry name" value="Mito_struct-func_regulator"/>
</dbReference>